<feature type="transmembrane region" description="Helical" evidence="1">
    <location>
        <begin position="146"/>
        <end position="170"/>
    </location>
</feature>
<keyword evidence="1" id="KW-0812">Transmembrane</keyword>
<dbReference type="AlphaFoldDB" id="A0A3A9K924"/>
<protein>
    <recommendedName>
        <fullName evidence="4">DUF624 domain-containing protein</fullName>
    </recommendedName>
</protein>
<evidence type="ECO:0008006" key="4">
    <source>
        <dbReference type="Google" id="ProtNLM"/>
    </source>
</evidence>
<dbReference type="OrthoDB" id="2182676at2"/>
<dbReference type="InterPro" id="IPR006938">
    <property type="entry name" value="DUF624"/>
</dbReference>
<dbReference type="EMBL" id="PDOE01000004">
    <property type="protein sequence ID" value="RKL67022.1"/>
    <property type="molecule type" value="Genomic_DNA"/>
</dbReference>
<feature type="transmembrane region" description="Helical" evidence="1">
    <location>
        <begin position="104"/>
        <end position="134"/>
    </location>
</feature>
<comment type="caution">
    <text evidence="2">The sequence shown here is derived from an EMBL/GenBank/DDBJ whole genome shotgun (WGS) entry which is preliminary data.</text>
</comment>
<keyword evidence="1" id="KW-0472">Membrane</keyword>
<dbReference type="RefSeq" id="WP_110937492.1">
    <property type="nucleotide sequence ID" value="NZ_KZ614146.1"/>
</dbReference>
<feature type="transmembrane region" description="Helical" evidence="1">
    <location>
        <begin position="31"/>
        <end position="53"/>
    </location>
</feature>
<accession>A0A3A9K924</accession>
<feature type="transmembrane region" description="Helical" evidence="1">
    <location>
        <begin position="7"/>
        <end position="25"/>
    </location>
</feature>
<feature type="transmembrane region" description="Helical" evidence="1">
    <location>
        <begin position="176"/>
        <end position="197"/>
    </location>
</feature>
<evidence type="ECO:0000256" key="1">
    <source>
        <dbReference type="SAM" id="Phobius"/>
    </source>
</evidence>
<feature type="transmembrane region" description="Helical" evidence="1">
    <location>
        <begin position="73"/>
        <end position="92"/>
    </location>
</feature>
<reference evidence="2 3" key="1">
    <citation type="submission" date="2017-10" db="EMBL/GenBank/DDBJ databases">
        <title>Bacillus sp. nov., a halophilic bacterium isolated from a Keqin Lake.</title>
        <authorList>
            <person name="Wang H."/>
        </authorList>
    </citation>
    <scope>NUCLEOTIDE SEQUENCE [LARGE SCALE GENOMIC DNA]</scope>
    <source>
        <strain evidence="2 3">KCTC 13187</strain>
    </source>
</reference>
<organism evidence="2 3">
    <name type="scientific">Salipaludibacillus neizhouensis</name>
    <dbReference type="NCBI Taxonomy" id="885475"/>
    <lineage>
        <taxon>Bacteria</taxon>
        <taxon>Bacillati</taxon>
        <taxon>Bacillota</taxon>
        <taxon>Bacilli</taxon>
        <taxon>Bacillales</taxon>
        <taxon>Bacillaceae</taxon>
    </lineage>
</organism>
<dbReference type="Pfam" id="PF04854">
    <property type="entry name" value="DUF624"/>
    <property type="match status" value="1"/>
</dbReference>
<name>A0A3A9K924_9BACI</name>
<evidence type="ECO:0000313" key="2">
    <source>
        <dbReference type="EMBL" id="RKL67022.1"/>
    </source>
</evidence>
<gene>
    <name evidence="2" type="ORF">CR203_10900</name>
</gene>
<evidence type="ECO:0000313" key="3">
    <source>
        <dbReference type="Proteomes" id="UP000281498"/>
    </source>
</evidence>
<keyword evidence="1" id="KW-1133">Transmembrane helix</keyword>
<proteinExistence type="predicted"/>
<dbReference type="Proteomes" id="UP000281498">
    <property type="component" value="Unassembled WGS sequence"/>
</dbReference>
<sequence>MLDSSRWYIRLGNLGFNLVVLNLLWISFSFLGLFVLGIFPATAALFAVLRPLIMEDEDQPLVKLFFNKFKSEFIMSNLMGYLFLSIGLIIYIDFRVLQLLDNNILQLTLASITFVIGLVYLLILLFIFPIFVHFDLKFWQYPKHALILAIARPFQTLYMIVGLAIVLFLYVNFTVLILVFGMSLIAFVMMKVASLSLPRKDSVPSISNELD</sequence>
<keyword evidence="3" id="KW-1185">Reference proteome</keyword>